<accession>A0A7R8CLD0</accession>
<evidence type="ECO:0000313" key="2">
    <source>
        <dbReference type="EMBL" id="CAF2822422.1"/>
    </source>
</evidence>
<dbReference type="OrthoDB" id="6615390at2759"/>
<dbReference type="Proteomes" id="UP000675881">
    <property type="component" value="Chromosome 13"/>
</dbReference>
<proteinExistence type="predicted"/>
<name>A0A7R8CLD0_LEPSM</name>
<dbReference type="GO" id="GO:0003676">
    <property type="term" value="F:nucleic acid binding"/>
    <property type="evidence" value="ECO:0007669"/>
    <property type="project" value="InterPro"/>
</dbReference>
<reference evidence="2" key="1">
    <citation type="submission" date="2021-02" db="EMBL/GenBank/DDBJ databases">
        <authorList>
            <person name="Bekaert M."/>
        </authorList>
    </citation>
    <scope>NUCLEOTIDE SEQUENCE</scope>
    <source>
        <strain evidence="2">IoA-00</strain>
    </source>
</reference>
<dbReference type="InterPro" id="IPR040676">
    <property type="entry name" value="DUF5641"/>
</dbReference>
<dbReference type="EMBL" id="HG994592">
    <property type="protein sequence ID" value="CAF2822422.1"/>
    <property type="molecule type" value="Genomic_DNA"/>
</dbReference>
<organism evidence="2 3">
    <name type="scientific">Lepeophtheirus salmonis</name>
    <name type="common">Salmon louse</name>
    <name type="synonym">Caligus salmonis</name>
    <dbReference type="NCBI Taxonomy" id="72036"/>
    <lineage>
        <taxon>Eukaryota</taxon>
        <taxon>Metazoa</taxon>
        <taxon>Ecdysozoa</taxon>
        <taxon>Arthropoda</taxon>
        <taxon>Crustacea</taxon>
        <taxon>Multicrustacea</taxon>
        <taxon>Hexanauplia</taxon>
        <taxon>Copepoda</taxon>
        <taxon>Siphonostomatoida</taxon>
        <taxon>Caligidae</taxon>
        <taxon>Lepeophtheirus</taxon>
    </lineage>
</organism>
<dbReference type="PANTHER" id="PTHR47331:SF1">
    <property type="entry name" value="GAG-LIKE PROTEIN"/>
    <property type="match status" value="1"/>
</dbReference>
<keyword evidence="3" id="KW-1185">Reference proteome</keyword>
<evidence type="ECO:0000259" key="1">
    <source>
        <dbReference type="Pfam" id="PF18701"/>
    </source>
</evidence>
<dbReference type="AlphaFoldDB" id="A0A7R8CLD0"/>
<dbReference type="InterPro" id="IPR036397">
    <property type="entry name" value="RNaseH_sf"/>
</dbReference>
<gene>
    <name evidence="2" type="ORF">LSAA_3927</name>
</gene>
<sequence length="383" mass="43088">MESDDKMGLLFPRDLFLGSVRKHYFNYNDAEWCVFGDVSSKGWSAGSIPKPDRALSLEELEIAIKCIVRHEQEIYFDNQFKNLSQCDLLSKKDSLASLDIVWDTHDQLVSVRGRLNIIEILPSYTRRPMLVSNLSHFAVLHIEHDHARLAHSGPATILASLPKPSPQKMGDLTLARVDVDPQFAPTGIDYAGPINVYTSKRKTNQEKSYICASRTCKIIEGIAWKFIRARAPHRRGAWETMVKNILRRQLGNAIMTVKQLNTALIEIEAVLNSHPLAPLSPDDFEDAINPSKLITGFNITSLPDPFVDSRYSPSSRLRKLTDEDLVVVVDEIQGCHEWSHGRIINVYPGSGGLIRTTEVKHSNGKVYQRPTIKLALVLLSENI</sequence>
<protein>
    <submittedName>
        <fullName evidence="2">(salmon louse) hypothetical protein</fullName>
    </submittedName>
</protein>
<dbReference type="PANTHER" id="PTHR47331">
    <property type="entry name" value="PHD-TYPE DOMAIN-CONTAINING PROTEIN"/>
    <property type="match status" value="1"/>
</dbReference>
<dbReference type="Pfam" id="PF18701">
    <property type="entry name" value="DUF5641"/>
    <property type="match status" value="1"/>
</dbReference>
<dbReference type="Gene3D" id="3.30.420.10">
    <property type="entry name" value="Ribonuclease H-like superfamily/Ribonuclease H"/>
    <property type="match status" value="1"/>
</dbReference>
<evidence type="ECO:0000313" key="3">
    <source>
        <dbReference type="Proteomes" id="UP000675881"/>
    </source>
</evidence>
<feature type="domain" description="DUF5641" evidence="1">
    <location>
        <begin position="317"/>
        <end position="376"/>
    </location>
</feature>